<evidence type="ECO:0000313" key="7">
    <source>
        <dbReference type="EMBL" id="RXH53996.1"/>
    </source>
</evidence>
<keyword evidence="2" id="KW-1003">Cell membrane</keyword>
<evidence type="ECO:0000256" key="3">
    <source>
        <dbReference type="ARBA" id="ARBA00022676"/>
    </source>
</evidence>
<reference evidence="8" key="2">
    <citation type="submission" date="2019-02" db="EMBL/GenBank/DDBJ databases">
        <title>Granulicella sibirica sp. nov., a psychrotolerant acidobacterium isolated from an organic soil layer in forested tundra, West Siberia.</title>
        <authorList>
            <person name="Oshkin I.Y."/>
            <person name="Kulichevskaya I.S."/>
            <person name="Rijpstra W.I.C."/>
            <person name="Sinninghe Damste J.S."/>
            <person name="Rakitin A.L."/>
            <person name="Ravin N.V."/>
            <person name="Dedysh S.N."/>
        </authorList>
    </citation>
    <scope>NUCLEOTIDE SEQUENCE [LARGE SCALE GENOMIC DNA]</scope>
    <source>
        <strain evidence="8">AF10</strain>
    </source>
</reference>
<evidence type="ECO:0000259" key="6">
    <source>
        <dbReference type="Pfam" id="PF00535"/>
    </source>
</evidence>
<dbReference type="Gene3D" id="3.90.550.10">
    <property type="entry name" value="Spore Coat Polysaccharide Biosynthesis Protein SpsA, Chain A"/>
    <property type="match status" value="1"/>
</dbReference>
<evidence type="ECO:0000256" key="5">
    <source>
        <dbReference type="ARBA" id="ARBA00023136"/>
    </source>
</evidence>
<organism evidence="7 8">
    <name type="scientific">Granulicella sibirica</name>
    <dbReference type="NCBI Taxonomy" id="2479048"/>
    <lineage>
        <taxon>Bacteria</taxon>
        <taxon>Pseudomonadati</taxon>
        <taxon>Acidobacteriota</taxon>
        <taxon>Terriglobia</taxon>
        <taxon>Terriglobales</taxon>
        <taxon>Acidobacteriaceae</taxon>
        <taxon>Granulicella</taxon>
    </lineage>
</organism>
<comment type="subcellular location">
    <subcellularLocation>
        <location evidence="1">Cell membrane</location>
    </subcellularLocation>
</comment>
<dbReference type="EMBL" id="RDSM01000006">
    <property type="protein sequence ID" value="RXH53996.1"/>
    <property type="molecule type" value="Genomic_DNA"/>
</dbReference>
<evidence type="ECO:0000256" key="4">
    <source>
        <dbReference type="ARBA" id="ARBA00022679"/>
    </source>
</evidence>
<dbReference type="InterPro" id="IPR029044">
    <property type="entry name" value="Nucleotide-diphossugar_trans"/>
</dbReference>
<reference evidence="7 8" key="1">
    <citation type="submission" date="2018-11" db="EMBL/GenBank/DDBJ databases">
        <authorList>
            <person name="Mardanov A.V."/>
            <person name="Ravin N.V."/>
            <person name="Dedysh S.N."/>
        </authorList>
    </citation>
    <scope>NUCLEOTIDE SEQUENCE [LARGE SCALE GENOMIC DNA]</scope>
    <source>
        <strain evidence="7 8">AF10</strain>
    </source>
</reference>
<accession>A0A4Q0SYA1</accession>
<keyword evidence="3" id="KW-0328">Glycosyltransferase</keyword>
<keyword evidence="8" id="KW-1185">Reference proteome</keyword>
<keyword evidence="5" id="KW-0472">Membrane</keyword>
<dbReference type="GO" id="GO:0016757">
    <property type="term" value="F:glycosyltransferase activity"/>
    <property type="evidence" value="ECO:0007669"/>
    <property type="project" value="UniProtKB-KW"/>
</dbReference>
<dbReference type="Proteomes" id="UP000289437">
    <property type="component" value="Unassembled WGS sequence"/>
</dbReference>
<dbReference type="PANTHER" id="PTHR43646:SF2">
    <property type="entry name" value="GLYCOSYLTRANSFERASE 2-LIKE DOMAIN-CONTAINING PROTEIN"/>
    <property type="match status" value="1"/>
</dbReference>
<dbReference type="SUPFAM" id="SSF53448">
    <property type="entry name" value="Nucleotide-diphospho-sugar transferases"/>
    <property type="match status" value="1"/>
</dbReference>
<dbReference type="AlphaFoldDB" id="A0A4Q0SYA1"/>
<keyword evidence="4 7" id="KW-0808">Transferase</keyword>
<dbReference type="OrthoDB" id="9777873at2"/>
<dbReference type="PANTHER" id="PTHR43646">
    <property type="entry name" value="GLYCOSYLTRANSFERASE"/>
    <property type="match status" value="1"/>
</dbReference>
<dbReference type="CDD" id="cd00761">
    <property type="entry name" value="Glyco_tranf_GTA_type"/>
    <property type="match status" value="1"/>
</dbReference>
<evidence type="ECO:0000256" key="1">
    <source>
        <dbReference type="ARBA" id="ARBA00004236"/>
    </source>
</evidence>
<feature type="domain" description="Glycosyltransferase 2-like" evidence="6">
    <location>
        <begin position="13"/>
        <end position="176"/>
    </location>
</feature>
<protein>
    <submittedName>
        <fullName evidence="7">Glycosyl transferase, group 2 family protein</fullName>
    </submittedName>
</protein>
<sequence length="240" mass="25621">MNPLSNAAWHIAVLIPARNEEALLERCLHSVLAAQRRLPPNVSFDLVVVADSSMDDTYRIASALIRRVGLVIETDAACVGAARALAAEAALSRATVPAERCWLANTDADCVVPETWLVDQLARAVEGYVAVAGVIDVDSFAEHDPGVSTRFRLTYLLNPDGTHPHVHGANLGVRADAYLTAGGWNPLRTAEDHDLWNRLKAGRHRATADTRLSVVTSGRRVGRAPDGFADALAAHNGGAA</sequence>
<dbReference type="InterPro" id="IPR001173">
    <property type="entry name" value="Glyco_trans_2-like"/>
</dbReference>
<dbReference type="GO" id="GO:0005886">
    <property type="term" value="C:plasma membrane"/>
    <property type="evidence" value="ECO:0007669"/>
    <property type="project" value="UniProtKB-SubCell"/>
</dbReference>
<gene>
    <name evidence="7" type="ORF">GRAN_4965</name>
</gene>
<dbReference type="Pfam" id="PF00535">
    <property type="entry name" value="Glycos_transf_2"/>
    <property type="match status" value="1"/>
</dbReference>
<evidence type="ECO:0000256" key="2">
    <source>
        <dbReference type="ARBA" id="ARBA00022475"/>
    </source>
</evidence>
<name>A0A4Q0SYA1_9BACT</name>
<dbReference type="RefSeq" id="WP_128915550.1">
    <property type="nucleotide sequence ID" value="NZ_RDSM01000006.1"/>
</dbReference>
<comment type="caution">
    <text evidence="7">The sequence shown here is derived from an EMBL/GenBank/DDBJ whole genome shotgun (WGS) entry which is preliminary data.</text>
</comment>
<evidence type="ECO:0000313" key="8">
    <source>
        <dbReference type="Proteomes" id="UP000289437"/>
    </source>
</evidence>
<proteinExistence type="predicted"/>